<evidence type="ECO:0000313" key="10">
    <source>
        <dbReference type="Proteomes" id="UP000245921"/>
    </source>
</evidence>
<dbReference type="RefSeq" id="WP_109603697.1">
    <property type="nucleotide sequence ID" value="NZ_JAMHJO010000001.1"/>
</dbReference>
<feature type="transmembrane region" description="Helical" evidence="7">
    <location>
        <begin position="322"/>
        <end position="342"/>
    </location>
</feature>
<feature type="transmembrane region" description="Helical" evidence="7">
    <location>
        <begin position="224"/>
        <end position="251"/>
    </location>
</feature>
<dbReference type="GO" id="GO:0044874">
    <property type="term" value="P:lipoprotein localization to outer membrane"/>
    <property type="evidence" value="ECO:0007669"/>
    <property type="project" value="TreeGrafter"/>
</dbReference>
<accession>A0AA45C9G7</accession>
<proteinExistence type="inferred from homology"/>
<keyword evidence="5 7" id="KW-1133">Transmembrane helix</keyword>
<keyword evidence="10" id="KW-1185">Reference proteome</keyword>
<evidence type="ECO:0000256" key="5">
    <source>
        <dbReference type="ARBA" id="ARBA00022989"/>
    </source>
</evidence>
<gene>
    <name evidence="9" type="ORF">C7380_101285</name>
</gene>
<feature type="transmembrane region" description="Helical" evidence="7">
    <location>
        <begin position="26"/>
        <end position="48"/>
    </location>
</feature>
<name>A0AA45C9G7_9BACT</name>
<feature type="transmembrane region" description="Helical" evidence="7">
    <location>
        <begin position="272"/>
        <end position="302"/>
    </location>
</feature>
<comment type="subcellular location">
    <subcellularLocation>
        <location evidence="1">Cell membrane</location>
        <topology evidence="1">Multi-pass membrane protein</topology>
    </subcellularLocation>
</comment>
<dbReference type="InterPro" id="IPR003838">
    <property type="entry name" value="ABC3_permease_C"/>
</dbReference>
<evidence type="ECO:0000256" key="4">
    <source>
        <dbReference type="ARBA" id="ARBA00022692"/>
    </source>
</evidence>
<evidence type="ECO:0000256" key="1">
    <source>
        <dbReference type="ARBA" id="ARBA00004651"/>
    </source>
</evidence>
<protein>
    <submittedName>
        <fullName evidence="9">Lipoprotein-releasing system permease protein</fullName>
    </submittedName>
</protein>
<sequence length="360" mass="41750">MNKKERKLLFIIIKGFLKKSKKDYRFTLYSIAISVWGLIIITSIINGFDQTLIKSITDFYPHIITNYYEAKEFQEIEEKINFDITPAFIMNNGKIININILETDNLTPINKLLNTNESGNNIIGNTLMNNLNLKENKLKIYQIKGIIPIYKEITIDGVFKSGVSLFDSNYIIQKNKDIKKYTGYYIKEPKKALKIKEKYFENTNAMTWQESNESLMKTVQVDSYLAFIITFFIFLMTGFTTSNSITYSILNKKKEIGIFNSLGMKKKNIKKIFLYQSQIIALFGYLIGMIFGLITVIVLNFIKIPLPISIFYLEYLPININIKILIIAFIINVIITYIFSFISSKIILKIDTIEAIRNDD</sequence>
<dbReference type="PANTHER" id="PTHR30489">
    <property type="entry name" value="LIPOPROTEIN-RELEASING SYSTEM TRANSMEMBRANE PROTEIN LOLE"/>
    <property type="match status" value="1"/>
</dbReference>
<dbReference type="Proteomes" id="UP000245921">
    <property type="component" value="Unassembled WGS sequence"/>
</dbReference>
<keyword evidence="6 7" id="KW-0472">Membrane</keyword>
<evidence type="ECO:0000259" key="8">
    <source>
        <dbReference type="Pfam" id="PF02687"/>
    </source>
</evidence>
<dbReference type="EMBL" id="QGGI01000001">
    <property type="protein sequence ID" value="PWJ96710.1"/>
    <property type="molecule type" value="Genomic_DNA"/>
</dbReference>
<keyword evidence="9" id="KW-0449">Lipoprotein</keyword>
<evidence type="ECO:0000256" key="6">
    <source>
        <dbReference type="ARBA" id="ARBA00023136"/>
    </source>
</evidence>
<keyword evidence="3" id="KW-1003">Cell membrane</keyword>
<comment type="similarity">
    <text evidence="2">Belongs to the ABC-4 integral membrane protein family. LolC/E subfamily.</text>
</comment>
<evidence type="ECO:0000256" key="3">
    <source>
        <dbReference type="ARBA" id="ARBA00022475"/>
    </source>
</evidence>
<reference evidence="9 10" key="1">
    <citation type="submission" date="2018-05" db="EMBL/GenBank/DDBJ databases">
        <title>Genomic Encyclopedia of Type Strains, Phase IV (KMG-IV): sequencing the most valuable type-strain genomes for metagenomic binning, comparative biology and taxonomic classification.</title>
        <authorList>
            <person name="Goeker M."/>
        </authorList>
    </citation>
    <scope>NUCLEOTIDE SEQUENCE [LARGE SCALE GENOMIC DNA]</scope>
    <source>
        <strain evidence="9 10">DSM 24906</strain>
    </source>
</reference>
<organism evidence="9 10">
    <name type="scientific">Oceanotoga teriensis</name>
    <dbReference type="NCBI Taxonomy" id="515440"/>
    <lineage>
        <taxon>Bacteria</taxon>
        <taxon>Thermotogati</taxon>
        <taxon>Thermotogota</taxon>
        <taxon>Thermotogae</taxon>
        <taxon>Petrotogales</taxon>
        <taxon>Petrotogaceae</taxon>
        <taxon>Oceanotoga</taxon>
    </lineage>
</organism>
<keyword evidence="4 7" id="KW-0812">Transmembrane</keyword>
<comment type="caution">
    <text evidence="9">The sequence shown here is derived from an EMBL/GenBank/DDBJ whole genome shotgun (WGS) entry which is preliminary data.</text>
</comment>
<dbReference type="AlphaFoldDB" id="A0AA45C9G7"/>
<feature type="domain" description="ABC3 transporter permease C-terminal" evidence="8">
    <location>
        <begin position="228"/>
        <end position="351"/>
    </location>
</feature>
<dbReference type="InterPro" id="IPR051447">
    <property type="entry name" value="Lipoprotein-release_system"/>
</dbReference>
<dbReference type="Pfam" id="PF02687">
    <property type="entry name" value="FtsX"/>
    <property type="match status" value="1"/>
</dbReference>
<evidence type="ECO:0000256" key="2">
    <source>
        <dbReference type="ARBA" id="ARBA00005236"/>
    </source>
</evidence>
<evidence type="ECO:0000313" key="9">
    <source>
        <dbReference type="EMBL" id="PWJ96710.1"/>
    </source>
</evidence>
<evidence type="ECO:0000256" key="7">
    <source>
        <dbReference type="SAM" id="Phobius"/>
    </source>
</evidence>
<dbReference type="GO" id="GO:0098797">
    <property type="term" value="C:plasma membrane protein complex"/>
    <property type="evidence" value="ECO:0007669"/>
    <property type="project" value="TreeGrafter"/>
</dbReference>
<dbReference type="PANTHER" id="PTHR30489:SF0">
    <property type="entry name" value="LIPOPROTEIN-RELEASING SYSTEM TRANSMEMBRANE PROTEIN LOLE"/>
    <property type="match status" value="1"/>
</dbReference>